<dbReference type="RefSeq" id="WP_073592594.1">
    <property type="nucleotide sequence ID" value="NZ_MRCE01000005.1"/>
</dbReference>
<name>A0A1U7IPJ3_9CYAN</name>
<dbReference type="AlphaFoldDB" id="A0A1U7IPJ3"/>
<organism evidence="1 2">
    <name type="scientific">[Phormidium ambiguum] IAM M-71</name>
    <dbReference type="NCBI Taxonomy" id="454136"/>
    <lineage>
        <taxon>Bacteria</taxon>
        <taxon>Bacillati</taxon>
        <taxon>Cyanobacteriota</taxon>
        <taxon>Cyanophyceae</taxon>
        <taxon>Oscillatoriophycideae</taxon>
        <taxon>Aerosakkonematales</taxon>
        <taxon>Aerosakkonemataceae</taxon>
        <taxon>Floridanema</taxon>
    </lineage>
</organism>
<dbReference type="Pfam" id="PF11387">
    <property type="entry name" value="DUF2795"/>
    <property type="match status" value="1"/>
</dbReference>
<protein>
    <recommendedName>
        <fullName evidence="3">DUF2795 domain-containing protein</fullName>
    </recommendedName>
</protein>
<dbReference type="Proteomes" id="UP000185860">
    <property type="component" value="Unassembled WGS sequence"/>
</dbReference>
<dbReference type="EMBL" id="MRCE01000005">
    <property type="protein sequence ID" value="OKH39340.1"/>
    <property type="molecule type" value="Genomic_DNA"/>
</dbReference>
<gene>
    <name evidence="1" type="ORF">NIES2119_06255</name>
</gene>
<evidence type="ECO:0000313" key="1">
    <source>
        <dbReference type="EMBL" id="OKH39340.1"/>
    </source>
</evidence>
<reference evidence="1 2" key="1">
    <citation type="submission" date="2016-11" db="EMBL/GenBank/DDBJ databases">
        <title>Draft Genome Sequences of Nine Cyanobacterial Strains from Diverse Habitats.</title>
        <authorList>
            <person name="Zhu T."/>
            <person name="Hou S."/>
            <person name="Lu X."/>
            <person name="Hess W.R."/>
        </authorList>
    </citation>
    <scope>NUCLEOTIDE SEQUENCE [LARGE SCALE GENOMIC DNA]</scope>
    <source>
        <strain evidence="1 2">IAM M-71</strain>
    </source>
</reference>
<dbReference type="STRING" id="454136.NIES2119_06255"/>
<dbReference type="InterPro" id="IPR021527">
    <property type="entry name" value="DUF2795"/>
</dbReference>
<accession>A0A1U7IPJ3</accession>
<sequence>MAKVNPVQLQKNLKGINYPASKEDLVKHAQQKGADEKVCATLEKLPDRNYETPTEVSKAIGKIED</sequence>
<dbReference type="OrthoDB" id="6161020at2"/>
<comment type="caution">
    <text evidence="1">The sequence shown here is derived from an EMBL/GenBank/DDBJ whole genome shotgun (WGS) entry which is preliminary data.</text>
</comment>
<proteinExistence type="predicted"/>
<evidence type="ECO:0000313" key="2">
    <source>
        <dbReference type="Proteomes" id="UP000185860"/>
    </source>
</evidence>
<evidence type="ECO:0008006" key="3">
    <source>
        <dbReference type="Google" id="ProtNLM"/>
    </source>
</evidence>